<comment type="caution">
    <text evidence="1">The sequence shown here is derived from an EMBL/GenBank/DDBJ whole genome shotgun (WGS) entry which is preliminary data.</text>
</comment>
<dbReference type="InterPro" id="IPR053151">
    <property type="entry name" value="RNase_H-like"/>
</dbReference>
<dbReference type="PANTHER" id="PTHR47723">
    <property type="entry name" value="OS05G0353850 PROTEIN"/>
    <property type="match status" value="1"/>
</dbReference>
<gene>
    <name evidence="1" type="ORF">HAX54_019638</name>
</gene>
<evidence type="ECO:0000313" key="2">
    <source>
        <dbReference type="Proteomes" id="UP000823775"/>
    </source>
</evidence>
<dbReference type="InterPro" id="IPR012337">
    <property type="entry name" value="RNaseH-like_sf"/>
</dbReference>
<dbReference type="PANTHER" id="PTHR47723:SF7">
    <property type="entry name" value="RNASE H FAMILY PROTEIN"/>
    <property type="match status" value="1"/>
</dbReference>
<organism evidence="1 2">
    <name type="scientific">Datura stramonium</name>
    <name type="common">Jimsonweed</name>
    <name type="synonym">Common thornapple</name>
    <dbReference type="NCBI Taxonomy" id="4076"/>
    <lineage>
        <taxon>Eukaryota</taxon>
        <taxon>Viridiplantae</taxon>
        <taxon>Streptophyta</taxon>
        <taxon>Embryophyta</taxon>
        <taxon>Tracheophyta</taxon>
        <taxon>Spermatophyta</taxon>
        <taxon>Magnoliopsida</taxon>
        <taxon>eudicotyledons</taxon>
        <taxon>Gunneridae</taxon>
        <taxon>Pentapetalae</taxon>
        <taxon>asterids</taxon>
        <taxon>lamiids</taxon>
        <taxon>Solanales</taxon>
        <taxon>Solanaceae</taxon>
        <taxon>Solanoideae</taxon>
        <taxon>Datureae</taxon>
        <taxon>Datura</taxon>
    </lineage>
</organism>
<name>A0ABS8URW4_DATST</name>
<evidence type="ECO:0000313" key="1">
    <source>
        <dbReference type="EMBL" id="MCD9560832.1"/>
    </source>
</evidence>
<sequence>DNYKSQIRSLMVCWHKPKDDALKLNTNGSYRNDQNTTGAGGIVRNKNGDLIMDFAYPSQFYTNNISEA</sequence>
<keyword evidence="2" id="KW-1185">Reference proteome</keyword>
<proteinExistence type="predicted"/>
<feature type="non-terminal residue" evidence="1">
    <location>
        <position position="1"/>
    </location>
</feature>
<reference evidence="1 2" key="1">
    <citation type="journal article" date="2021" name="BMC Genomics">
        <title>Datura genome reveals duplications of psychoactive alkaloid biosynthetic genes and high mutation rate following tissue culture.</title>
        <authorList>
            <person name="Rajewski A."/>
            <person name="Carter-House D."/>
            <person name="Stajich J."/>
            <person name="Litt A."/>
        </authorList>
    </citation>
    <scope>NUCLEOTIDE SEQUENCE [LARGE SCALE GENOMIC DNA]</scope>
    <source>
        <strain evidence="1">AR-01</strain>
    </source>
</reference>
<dbReference type="SUPFAM" id="SSF53098">
    <property type="entry name" value="Ribonuclease H-like"/>
    <property type="match status" value="1"/>
</dbReference>
<dbReference type="Proteomes" id="UP000823775">
    <property type="component" value="Unassembled WGS sequence"/>
</dbReference>
<protein>
    <submittedName>
        <fullName evidence="1">Uncharacterized protein</fullName>
    </submittedName>
</protein>
<accession>A0ABS8URW4</accession>
<dbReference type="EMBL" id="JACEIK010002386">
    <property type="protein sequence ID" value="MCD9560832.1"/>
    <property type="molecule type" value="Genomic_DNA"/>
</dbReference>